<keyword evidence="4" id="KW-1185">Reference proteome</keyword>
<sequence>MFTATDVLNAEFVEQPLNKLWSLISPLYMVDESQWLNQLLPLAMPSDGEKEQIAAKTTQLIEAIRADKKSIQMIDALLLEYSLDTQEGILLMCLAEALMRIPDSATA</sequence>
<dbReference type="SUPFAM" id="SSF81935">
    <property type="entry name" value="N-terminal domain of bifunctional PutA protein"/>
    <property type="match status" value="1"/>
</dbReference>
<accession>A0ABN0DEL3</accession>
<evidence type="ECO:0000313" key="4">
    <source>
        <dbReference type="Proteomes" id="UP000003836"/>
    </source>
</evidence>
<feature type="domain" description="Proline utilization A proline dehydrogenase N-terminal" evidence="2">
    <location>
        <begin position="27"/>
        <end position="65"/>
    </location>
</feature>
<dbReference type="Pfam" id="PF14850">
    <property type="entry name" value="Pro_dh-DNA_bdg"/>
    <property type="match status" value="1"/>
</dbReference>
<evidence type="ECO:0000259" key="1">
    <source>
        <dbReference type="Pfam" id="PF14850"/>
    </source>
</evidence>
<dbReference type="InterPro" id="IPR024082">
    <property type="entry name" value="PRODH_PutA_dom_II"/>
</dbReference>
<feature type="domain" description="Proline dehydrogenase PutA" evidence="1">
    <location>
        <begin position="73"/>
        <end position="107"/>
    </location>
</feature>
<comment type="caution">
    <text evidence="3">The sequence shown here is derived from an EMBL/GenBank/DDBJ whole genome shotgun (WGS) entry which is preliminary data.</text>
</comment>
<dbReference type="EC" id="1.5.5.2" evidence="3"/>
<dbReference type="InterPro" id="IPR024089">
    <property type="entry name" value="PRODH_PutA_dom_I/II"/>
</dbReference>
<organism evidence="3 4">
    <name type="scientific">Vibrio tubiashii ATCC 19109</name>
    <dbReference type="NCBI Taxonomy" id="1051646"/>
    <lineage>
        <taxon>Bacteria</taxon>
        <taxon>Pseudomonadati</taxon>
        <taxon>Pseudomonadota</taxon>
        <taxon>Gammaproteobacteria</taxon>
        <taxon>Vibrionales</taxon>
        <taxon>Vibrionaceae</taxon>
        <taxon>Vibrio</taxon>
        <taxon>Vibrio oreintalis group</taxon>
    </lineage>
</organism>
<evidence type="ECO:0000313" key="3">
    <source>
        <dbReference type="EMBL" id="EGU53524.1"/>
    </source>
</evidence>
<dbReference type="Pfam" id="PF18327">
    <property type="entry name" value="PRODH"/>
    <property type="match status" value="1"/>
</dbReference>
<reference evidence="3 4" key="1">
    <citation type="journal article" date="2012" name="Int. J. Syst. Evol. Microbiol.">
        <title>Vibrio caribbeanicus sp. nov., isolated from the marine sponge Scleritoderma cyanea.</title>
        <authorList>
            <person name="Hoffmann M."/>
            <person name="Monday S.R."/>
            <person name="Allard M.W."/>
            <person name="Strain E.A."/>
            <person name="Whittaker P."/>
            <person name="Naum M."/>
            <person name="McCarthy P.J."/>
            <person name="Lopez J.V."/>
            <person name="Fischer M."/>
            <person name="Brown E.W."/>
        </authorList>
    </citation>
    <scope>NUCLEOTIDE SEQUENCE [LARGE SCALE GENOMIC DNA]</scope>
    <source>
        <strain evidence="3 4">ATCC 19109</strain>
    </source>
</reference>
<evidence type="ECO:0000259" key="2">
    <source>
        <dbReference type="Pfam" id="PF18327"/>
    </source>
</evidence>
<keyword evidence="3" id="KW-0560">Oxidoreductase</keyword>
<dbReference type="Gene3D" id="1.10.2060.10">
    <property type="entry name" value="PutA proline dehydrogenase (PRODH), domain 2"/>
    <property type="match status" value="1"/>
</dbReference>
<feature type="non-terminal residue" evidence="3">
    <location>
        <position position="107"/>
    </location>
</feature>
<dbReference type="Proteomes" id="UP000003836">
    <property type="component" value="Unassembled WGS sequence"/>
</dbReference>
<dbReference type="InterPro" id="IPR041349">
    <property type="entry name" value="PRODH"/>
</dbReference>
<proteinExistence type="predicted"/>
<dbReference type="EMBL" id="AFWI01000161">
    <property type="protein sequence ID" value="EGU53524.1"/>
    <property type="molecule type" value="Genomic_DNA"/>
</dbReference>
<protein>
    <submittedName>
        <fullName evidence="3">Bifunctional proline dehydrogenase/pyrroline-5-carboxylate dehydrogenase</fullName>
        <ecNumber evidence="3">1.5.5.2</ecNumber>
    </submittedName>
</protein>
<dbReference type="GO" id="GO:0004657">
    <property type="term" value="F:proline dehydrogenase activity"/>
    <property type="evidence" value="ECO:0007669"/>
    <property type="project" value="UniProtKB-EC"/>
</dbReference>
<name>A0ABN0DEL3_9VIBR</name>
<gene>
    <name evidence="3" type="ORF">VITU9109_15678</name>
</gene>